<dbReference type="GO" id="GO:0006281">
    <property type="term" value="P:DNA repair"/>
    <property type="evidence" value="ECO:0007669"/>
    <property type="project" value="UniProtKB-KW"/>
</dbReference>
<keyword evidence="1" id="KW-0233">DNA recombination</keyword>
<keyword evidence="1" id="KW-0227">DNA damage</keyword>
<feature type="compositionally biased region" description="Basic and acidic residues" evidence="3">
    <location>
        <begin position="1"/>
        <end position="10"/>
    </location>
</feature>
<dbReference type="CDD" id="cd22744">
    <property type="entry name" value="OTU"/>
    <property type="match status" value="1"/>
</dbReference>
<dbReference type="GO" id="GO:0000723">
    <property type="term" value="P:telomere maintenance"/>
    <property type="evidence" value="ECO:0007669"/>
    <property type="project" value="InterPro"/>
</dbReference>
<accession>A0A7R8ZKZ6</accession>
<comment type="cofactor">
    <cofactor evidence="1">
        <name>Mg(2+)</name>
        <dbReference type="ChEBI" id="CHEBI:18420"/>
    </cofactor>
</comment>
<comment type="similarity">
    <text evidence="1">Belongs to the helicase family.</text>
</comment>
<dbReference type="InterPro" id="IPR010285">
    <property type="entry name" value="DNA_helicase_pif1-like_DEAD"/>
</dbReference>
<evidence type="ECO:0000313" key="5">
    <source>
        <dbReference type="EMBL" id="CAD7227800.1"/>
    </source>
</evidence>
<keyword evidence="1" id="KW-0234">DNA repair</keyword>
<evidence type="ECO:0000256" key="3">
    <source>
        <dbReference type="SAM" id="MobiDB-lite"/>
    </source>
</evidence>
<sequence>MPKPKNVTDSKRKKSTSCGKCGKLGTTSRTHCDKCHNHHGSKEPCYEDFAIEAASAVSSDNLVPDESSQALSVSMTSDTENIVPNSQDNSVEMLSISRSISMSISIDGEDLESQSQPIPTENRVVLPPRTLQEREWFQQLLTENGWHRFEAGGGGDCQFLSISASARAAGLRHVPSDPTQLRRLVSNELLHPRVPGTRYTFLEPTPQEKLRARENGQTLATSLFQFRKRIQIPGRLNGEWGTELSAEALANRLDIRLEIYSTVNHDRTIYGSGDRIVTANDVGSPGLAPFIKAIQFTCQYGWTPDDPGSSKEFPWYTEFELDYDKYADKYYSNMVLMNRIWERTVHYLAEFLEKSPSKIMGEVFGHFSRIEFQSAGSPGNKCHVHGGINNKGETAEQIVSRICCDPLRFFTPQFGTDYESLLKEGLVKNQTDFWHLVRLMEKLTIHSCDRAGERCKKPRGDSGKLVCRVRSHPYSYRYWFEEKENLYDEETRLILEKVALAKQKPPKNIFCEDVQWEFDPCLQAGNWHYPAPEQSRGRKIIPTVPILAVMMRCCSNVQACDVRFRSSYLVKYNVGKEPRKKTNLKATKDPKEVIAETSRFFSLNEKLQSVKNRIKDEKKQMKKEEQQNVLEVAMTEMVWFLCGFAYTHSNASFVHINTLPPEYRATYKQSLKFNHPSTSPHFDPGAVGNEIDPNRGRTGLPIWRQFTQEQTQHAREYHSSNLCYGATERFNIRPPELLLFNNIQLFTETFIMKGTVTEPPTADVKASQWIDALGRRYKIRDNGLEDALLFVQQQQQQHPSRAVLEEILNGIKNGDPILQKRFLQVQHAREYHNSNLCYGATEKFNVRPPELLAFNSIQIFTETFIMRGTATEPPAADVKASQWIDALGRRYKIRDNGLEDALLFVQQQQQQHPSLAVLEEILTGIKNGDPILQKRFLQVTDQNLTVSVISNVTPLQKLRFLFHAALTLGTYVCELELFPKGDMRQAFVAAKLVHDPPTEEDVNQLVKRLISEQYAYLPVTAKRLSTYIKITNQALREYFLGNHLLHFSVPSISEIAIREEAEEELQNALHDSENSIRNVLLETAYKNNVNLPGIPTLQQFKEATIQDPLQWIPQLTRAPGQSEDSVREQESAMNLGIAAVVKYLDPATTGVKHVLFTGPPGAGKSKLTEVLTLFAISKGLTVVVTSLASERSRSCGGRHIHLLFPMMVSMNRRSHPLLDAQDCIRNLTKNPIKLLILQRTNVFIFEEIGLVSAEMFAVLDSVMKYVMSCDLPFGGKLVIANGNHVQLQPIEGRPFWMSTHFMMSFDAIVLKEYVRMANDPTLQNILQLLRKSVICGEERKQVLDAIDNHCEFVDSWNQVPSARMRVLTTKKAQENINSKFLDEKLNEPNLRCVKSKSTDEILEGDRWKPCSGFRQKALNRNASEPQEMILFKGAIMCFTYNCNEGNAIFSQGGLCIVTSIPQEFNRESKVTVILVPPGETNFVPPQRHWQQIEIGRKQGLPILVGPGIFARRTQYPFRYYTVQNFHRVMGCTAQGGIATQLSIVTKEFRMWDLGQLIVLLSRVTNMKMITFVGSKEDNLNAVEEIMTKEGKFTQAINERLIALDVLTSPPQRIITDQANPFIPIRREIPNATGGYVYLLVCIHEPNLCYVGETGRSLIEANSLVLRP</sequence>
<dbReference type="GO" id="GO:0016787">
    <property type="term" value="F:hydrolase activity"/>
    <property type="evidence" value="ECO:0007669"/>
    <property type="project" value="UniProtKB-KW"/>
</dbReference>
<feature type="region of interest" description="Disordered" evidence="3">
    <location>
        <begin position="1"/>
        <end position="20"/>
    </location>
</feature>
<dbReference type="EMBL" id="OB661265">
    <property type="protein sequence ID" value="CAD7227800.1"/>
    <property type="molecule type" value="Genomic_DNA"/>
</dbReference>
<dbReference type="Pfam" id="PF05970">
    <property type="entry name" value="PIF1"/>
    <property type="match status" value="1"/>
</dbReference>
<dbReference type="Gene3D" id="3.40.50.300">
    <property type="entry name" value="P-loop containing nucleotide triphosphate hydrolases"/>
    <property type="match status" value="1"/>
</dbReference>
<evidence type="ECO:0000259" key="4">
    <source>
        <dbReference type="Pfam" id="PF05970"/>
    </source>
</evidence>
<keyword evidence="1" id="KW-0347">Helicase</keyword>
<dbReference type="InterPro" id="IPR027417">
    <property type="entry name" value="P-loop_NTPase"/>
</dbReference>
<reference evidence="5" key="1">
    <citation type="submission" date="2020-11" db="EMBL/GenBank/DDBJ databases">
        <authorList>
            <person name="Tran Van P."/>
        </authorList>
    </citation>
    <scope>NUCLEOTIDE SEQUENCE</scope>
</reference>
<dbReference type="GO" id="GO:0005524">
    <property type="term" value="F:ATP binding"/>
    <property type="evidence" value="ECO:0007669"/>
    <property type="project" value="UniProtKB-KW"/>
</dbReference>
<feature type="domain" description="DNA helicase Pif1-like DEAD-box helicase" evidence="4">
    <location>
        <begin position="1152"/>
        <end position="1291"/>
    </location>
</feature>
<dbReference type="SUPFAM" id="SSF52540">
    <property type="entry name" value="P-loop containing nucleoside triphosphate hydrolases"/>
    <property type="match status" value="1"/>
</dbReference>
<organism evidence="5">
    <name type="scientific">Cyprideis torosa</name>
    <dbReference type="NCBI Taxonomy" id="163714"/>
    <lineage>
        <taxon>Eukaryota</taxon>
        <taxon>Metazoa</taxon>
        <taxon>Ecdysozoa</taxon>
        <taxon>Arthropoda</taxon>
        <taxon>Crustacea</taxon>
        <taxon>Oligostraca</taxon>
        <taxon>Ostracoda</taxon>
        <taxon>Podocopa</taxon>
        <taxon>Podocopida</taxon>
        <taxon>Cytherocopina</taxon>
        <taxon>Cytheroidea</taxon>
        <taxon>Cytherideidae</taxon>
        <taxon>Cyprideis</taxon>
    </lineage>
</organism>
<feature type="coiled-coil region" evidence="2">
    <location>
        <begin position="600"/>
        <end position="627"/>
    </location>
</feature>
<dbReference type="PANTHER" id="PTHR10492:SF57">
    <property type="entry name" value="ATP-DEPENDENT DNA HELICASE"/>
    <property type="match status" value="1"/>
</dbReference>
<dbReference type="PANTHER" id="PTHR10492">
    <property type="match status" value="1"/>
</dbReference>
<keyword evidence="1" id="KW-0547">Nucleotide-binding</keyword>
<dbReference type="GO" id="GO:0043139">
    <property type="term" value="F:5'-3' DNA helicase activity"/>
    <property type="evidence" value="ECO:0007669"/>
    <property type="project" value="UniProtKB-EC"/>
</dbReference>
<dbReference type="EC" id="5.6.2.3" evidence="1"/>
<keyword evidence="1" id="KW-0378">Hydrolase</keyword>
<protein>
    <recommendedName>
        <fullName evidence="1">ATP-dependent DNA helicase</fullName>
        <ecNumber evidence="1">5.6.2.3</ecNumber>
    </recommendedName>
</protein>
<keyword evidence="1" id="KW-0067">ATP-binding</keyword>
<evidence type="ECO:0000256" key="2">
    <source>
        <dbReference type="SAM" id="Coils"/>
    </source>
</evidence>
<name>A0A7R8ZKZ6_9CRUS</name>
<gene>
    <name evidence="5" type="ORF">CTOB1V02_LOCUS5697</name>
</gene>
<proteinExistence type="inferred from homology"/>
<dbReference type="GO" id="GO:0006310">
    <property type="term" value="P:DNA recombination"/>
    <property type="evidence" value="ECO:0007669"/>
    <property type="project" value="UniProtKB-KW"/>
</dbReference>
<keyword evidence="2" id="KW-0175">Coiled coil</keyword>
<evidence type="ECO:0000256" key="1">
    <source>
        <dbReference type="RuleBase" id="RU363044"/>
    </source>
</evidence>
<comment type="catalytic activity">
    <reaction evidence="1">
        <text>ATP + H2O = ADP + phosphate + H(+)</text>
        <dbReference type="Rhea" id="RHEA:13065"/>
        <dbReference type="ChEBI" id="CHEBI:15377"/>
        <dbReference type="ChEBI" id="CHEBI:15378"/>
        <dbReference type="ChEBI" id="CHEBI:30616"/>
        <dbReference type="ChEBI" id="CHEBI:43474"/>
        <dbReference type="ChEBI" id="CHEBI:456216"/>
        <dbReference type="EC" id="5.6.2.3"/>
    </reaction>
</comment>
<dbReference type="OrthoDB" id="10053386at2759"/>